<dbReference type="EMBL" id="NIRI02000005">
    <property type="protein sequence ID" value="KAG5454790.1"/>
    <property type="molecule type" value="Genomic_DNA"/>
</dbReference>
<dbReference type="AlphaFoldDB" id="A0A8T1N0F8"/>
<reference evidence="8 9" key="1">
    <citation type="journal article" date="2018" name="Biotechnol. Adv.">
        <title>Improved genomic resources and new bioinformatic workflow for the carcinogenic parasite Clonorchis sinensis: Biotechnological implications.</title>
        <authorList>
            <person name="Wang D."/>
            <person name="Korhonen P.K."/>
            <person name="Gasser R.B."/>
            <person name="Young N.D."/>
        </authorList>
    </citation>
    <scope>NUCLEOTIDE SEQUENCE [LARGE SCALE GENOMIC DNA]</scope>
    <source>
        <strain evidence="8">Cs-k2</strain>
    </source>
</reference>
<dbReference type="Proteomes" id="UP000286415">
    <property type="component" value="Unassembled WGS sequence"/>
</dbReference>
<dbReference type="OrthoDB" id="199717at2759"/>
<dbReference type="GO" id="GO:0071013">
    <property type="term" value="C:catalytic step 2 spliceosome"/>
    <property type="evidence" value="ECO:0007669"/>
    <property type="project" value="TreeGrafter"/>
</dbReference>
<dbReference type="InterPro" id="IPR013260">
    <property type="entry name" value="mRNA_splic_SYF2"/>
</dbReference>
<evidence type="ECO:0000313" key="8">
    <source>
        <dbReference type="EMBL" id="KAG5454790.1"/>
    </source>
</evidence>
<evidence type="ECO:0000256" key="5">
    <source>
        <dbReference type="ARBA" id="ARBA00023187"/>
    </source>
</evidence>
<evidence type="ECO:0000256" key="7">
    <source>
        <dbReference type="RuleBase" id="RU367148"/>
    </source>
</evidence>
<gene>
    <name evidence="8" type="ORF">CSKR_113349</name>
</gene>
<dbReference type="PANTHER" id="PTHR13264">
    <property type="entry name" value="GCIP-INTERACTING PROTEIN P29"/>
    <property type="match status" value="1"/>
</dbReference>
<accession>A0A8T1N0F8</accession>
<dbReference type="PANTHER" id="PTHR13264:SF5">
    <property type="entry name" value="PRE-MRNA-SPLICING FACTOR SYF2"/>
    <property type="match status" value="1"/>
</dbReference>
<dbReference type="GO" id="GO:0071014">
    <property type="term" value="C:post-mRNA release spliceosomal complex"/>
    <property type="evidence" value="ECO:0007669"/>
    <property type="project" value="TreeGrafter"/>
</dbReference>
<proteinExistence type="inferred from homology"/>
<keyword evidence="3 7" id="KW-0507">mRNA processing</keyword>
<keyword evidence="6 7" id="KW-0539">Nucleus</keyword>
<dbReference type="Pfam" id="PF08231">
    <property type="entry name" value="SYF2"/>
    <property type="match status" value="1"/>
</dbReference>
<keyword evidence="9" id="KW-1185">Reference proteome</keyword>
<comment type="subcellular location">
    <subcellularLocation>
        <location evidence="1 7">Nucleus</location>
    </subcellularLocation>
</comment>
<reference evidence="8 9" key="2">
    <citation type="journal article" date="2021" name="Genomics">
        <title>High-quality reference genome for Clonorchis sinensis.</title>
        <authorList>
            <person name="Young N.D."/>
            <person name="Stroehlein A.J."/>
            <person name="Kinkar L."/>
            <person name="Wang T."/>
            <person name="Sohn W.M."/>
            <person name="Chang B.C.H."/>
            <person name="Kaur P."/>
            <person name="Weisz D."/>
            <person name="Dudchenko O."/>
            <person name="Aiden E.L."/>
            <person name="Korhonen P.K."/>
            <person name="Gasser R.B."/>
        </authorList>
    </citation>
    <scope>NUCLEOTIDE SEQUENCE [LARGE SCALE GENOMIC DNA]</scope>
    <source>
        <strain evidence="8">Cs-k2</strain>
    </source>
</reference>
<keyword evidence="5 7" id="KW-0508">mRNA splicing</keyword>
<evidence type="ECO:0000256" key="6">
    <source>
        <dbReference type="ARBA" id="ARBA00023242"/>
    </source>
</evidence>
<keyword evidence="4 7" id="KW-0747">Spliceosome</keyword>
<evidence type="ECO:0000256" key="4">
    <source>
        <dbReference type="ARBA" id="ARBA00022728"/>
    </source>
</evidence>
<evidence type="ECO:0000313" key="9">
    <source>
        <dbReference type="Proteomes" id="UP000286415"/>
    </source>
</evidence>
<comment type="function">
    <text evidence="7">Involved in pre-mRNA splicing.</text>
</comment>
<dbReference type="GO" id="GO:0000974">
    <property type="term" value="C:Prp19 complex"/>
    <property type="evidence" value="ECO:0007669"/>
    <property type="project" value="TreeGrafter"/>
</dbReference>
<evidence type="ECO:0000256" key="2">
    <source>
        <dbReference type="ARBA" id="ARBA00010028"/>
    </source>
</evidence>
<comment type="subunit">
    <text evidence="7">May be part of a spliceosome complex.</text>
</comment>
<name>A0A8T1N0F8_CLOSI</name>
<protein>
    <recommendedName>
        <fullName evidence="7">Pre-mRNA-splicing factor SYF2</fullName>
    </recommendedName>
</protein>
<comment type="caution">
    <text evidence="8">The sequence shown here is derived from an EMBL/GenBank/DDBJ whole genome shotgun (WGS) entry which is preliminary data.</text>
</comment>
<evidence type="ECO:0000256" key="1">
    <source>
        <dbReference type="ARBA" id="ARBA00004123"/>
    </source>
</evidence>
<organism evidence="8 9">
    <name type="scientific">Clonorchis sinensis</name>
    <name type="common">Chinese liver fluke</name>
    <dbReference type="NCBI Taxonomy" id="79923"/>
    <lineage>
        <taxon>Eukaryota</taxon>
        <taxon>Metazoa</taxon>
        <taxon>Spiralia</taxon>
        <taxon>Lophotrochozoa</taxon>
        <taxon>Platyhelminthes</taxon>
        <taxon>Trematoda</taxon>
        <taxon>Digenea</taxon>
        <taxon>Opisthorchiida</taxon>
        <taxon>Opisthorchiata</taxon>
        <taxon>Opisthorchiidae</taxon>
        <taxon>Clonorchis</taxon>
    </lineage>
</organism>
<sequence>MFRILNVYWSAIEPSSVTQTMSGASTREARLERLRELNLRRNAARKSNYAEVVEEDKRSKLPSNWETRQKRLQWEEEDELFRAKCAEQNIDADQARALEVSADVADRLEARKRRKYNTDEGFSSYADASHRKYVKMTKHIKPDMKAYKQEKEKLGDLAFPTVNTLGLQDRKDDPEAVERLAKRVQDEAAKRPAYSRRRAFDADADIDYINERNKRYNELLERHYGKYTAEIKQNLERGTAV</sequence>
<comment type="similarity">
    <text evidence="2 7">Belongs to the SYF2 family.</text>
</comment>
<evidence type="ECO:0000256" key="3">
    <source>
        <dbReference type="ARBA" id="ARBA00022664"/>
    </source>
</evidence>
<dbReference type="GO" id="GO:0000398">
    <property type="term" value="P:mRNA splicing, via spliceosome"/>
    <property type="evidence" value="ECO:0007669"/>
    <property type="project" value="UniProtKB-UniRule"/>
</dbReference>